<dbReference type="InterPro" id="IPR011991">
    <property type="entry name" value="ArsR-like_HTH"/>
</dbReference>
<evidence type="ECO:0000313" key="7">
    <source>
        <dbReference type="Proteomes" id="UP000632222"/>
    </source>
</evidence>
<dbReference type="Gene3D" id="1.10.10.10">
    <property type="entry name" value="Winged helix-like DNA-binding domain superfamily/Winged helix DNA-binding domain"/>
    <property type="match status" value="1"/>
</dbReference>
<sequence length="126" mass="14322">MNTPEHYCPTGFTLKVIGGRWKVPILYLLFHRPHRFAEMRRAIGAVTEKMLTQQLRELEEDGIVQRKIYDQIPPKVEYSLTPFGETLHPVIQAIGKWSMEHGPAATNMQQEPAGCGPAEVKPQTLQ</sequence>
<evidence type="ECO:0000313" key="6">
    <source>
        <dbReference type="EMBL" id="GGJ40938.1"/>
    </source>
</evidence>
<proteinExistence type="predicted"/>
<feature type="region of interest" description="Disordered" evidence="4">
    <location>
        <begin position="102"/>
        <end position="126"/>
    </location>
</feature>
<keyword evidence="1" id="KW-0805">Transcription regulation</keyword>
<evidence type="ECO:0000259" key="5">
    <source>
        <dbReference type="PROSITE" id="PS51118"/>
    </source>
</evidence>
<accession>A0ABQ2D299</accession>
<evidence type="ECO:0000256" key="4">
    <source>
        <dbReference type="SAM" id="MobiDB-lite"/>
    </source>
</evidence>
<keyword evidence="7" id="KW-1185">Reference proteome</keyword>
<dbReference type="InterPro" id="IPR036388">
    <property type="entry name" value="WH-like_DNA-bd_sf"/>
</dbReference>
<organism evidence="6 7">
    <name type="scientific">Deinococcus roseus</name>
    <dbReference type="NCBI Taxonomy" id="392414"/>
    <lineage>
        <taxon>Bacteria</taxon>
        <taxon>Thermotogati</taxon>
        <taxon>Deinococcota</taxon>
        <taxon>Deinococci</taxon>
        <taxon>Deinococcales</taxon>
        <taxon>Deinococcaceae</taxon>
        <taxon>Deinococcus</taxon>
    </lineage>
</organism>
<evidence type="ECO:0000256" key="3">
    <source>
        <dbReference type="ARBA" id="ARBA00023163"/>
    </source>
</evidence>
<comment type="caution">
    <text evidence="6">The sequence shown here is derived from an EMBL/GenBank/DDBJ whole genome shotgun (WGS) entry which is preliminary data.</text>
</comment>
<dbReference type="InterPro" id="IPR036390">
    <property type="entry name" value="WH_DNA-bd_sf"/>
</dbReference>
<dbReference type="CDD" id="cd00090">
    <property type="entry name" value="HTH_ARSR"/>
    <property type="match status" value="1"/>
</dbReference>
<dbReference type="Pfam" id="PF01638">
    <property type="entry name" value="HxlR"/>
    <property type="match status" value="1"/>
</dbReference>
<dbReference type="EMBL" id="BMOD01000010">
    <property type="protein sequence ID" value="GGJ40938.1"/>
    <property type="molecule type" value="Genomic_DNA"/>
</dbReference>
<gene>
    <name evidence="6" type="primary">hxlR</name>
    <name evidence="6" type="ORF">GCM10008938_28700</name>
</gene>
<name>A0ABQ2D299_9DEIO</name>
<feature type="domain" description="HTH hxlR-type" evidence="5">
    <location>
        <begin position="8"/>
        <end position="106"/>
    </location>
</feature>
<dbReference type="Proteomes" id="UP000632222">
    <property type="component" value="Unassembled WGS sequence"/>
</dbReference>
<dbReference type="InterPro" id="IPR002577">
    <property type="entry name" value="HTH_HxlR"/>
</dbReference>
<dbReference type="PROSITE" id="PS51118">
    <property type="entry name" value="HTH_HXLR"/>
    <property type="match status" value="1"/>
</dbReference>
<keyword evidence="2" id="KW-0238">DNA-binding</keyword>
<dbReference type="RefSeq" id="WP_189003410.1">
    <property type="nucleotide sequence ID" value="NZ_BMOD01000010.1"/>
</dbReference>
<evidence type="ECO:0000256" key="1">
    <source>
        <dbReference type="ARBA" id="ARBA00023015"/>
    </source>
</evidence>
<evidence type="ECO:0000256" key="2">
    <source>
        <dbReference type="ARBA" id="ARBA00023125"/>
    </source>
</evidence>
<protein>
    <submittedName>
        <fullName evidence="6">HxlR family transcriptional regulator</fullName>
    </submittedName>
</protein>
<reference evidence="7" key="1">
    <citation type="journal article" date="2019" name="Int. J. Syst. Evol. Microbiol.">
        <title>The Global Catalogue of Microorganisms (GCM) 10K type strain sequencing project: providing services to taxonomists for standard genome sequencing and annotation.</title>
        <authorList>
            <consortium name="The Broad Institute Genomics Platform"/>
            <consortium name="The Broad Institute Genome Sequencing Center for Infectious Disease"/>
            <person name="Wu L."/>
            <person name="Ma J."/>
        </authorList>
    </citation>
    <scope>NUCLEOTIDE SEQUENCE [LARGE SCALE GENOMIC DNA]</scope>
    <source>
        <strain evidence="7">JCM 14370</strain>
    </source>
</reference>
<dbReference type="PANTHER" id="PTHR33204:SF29">
    <property type="entry name" value="TRANSCRIPTIONAL REGULATOR"/>
    <property type="match status" value="1"/>
</dbReference>
<keyword evidence="3" id="KW-0804">Transcription</keyword>
<dbReference type="PANTHER" id="PTHR33204">
    <property type="entry name" value="TRANSCRIPTIONAL REGULATOR, MARR FAMILY"/>
    <property type="match status" value="1"/>
</dbReference>
<dbReference type="SUPFAM" id="SSF46785">
    <property type="entry name" value="Winged helix' DNA-binding domain"/>
    <property type="match status" value="1"/>
</dbReference>